<feature type="compositionally biased region" description="Polar residues" evidence="1">
    <location>
        <begin position="54"/>
        <end position="67"/>
    </location>
</feature>
<dbReference type="InterPro" id="IPR036047">
    <property type="entry name" value="F-box-like_dom_sf"/>
</dbReference>
<dbReference type="AlphaFoldDB" id="A0A2P2NYT4"/>
<keyword evidence="2" id="KW-1133">Transmembrane helix</keyword>
<feature type="compositionally biased region" description="Basic residues" evidence="1">
    <location>
        <begin position="30"/>
        <end position="46"/>
    </location>
</feature>
<dbReference type="InterPro" id="IPR045283">
    <property type="entry name" value="AT3G44326-like"/>
</dbReference>
<keyword evidence="2" id="KW-0812">Transmembrane</keyword>
<accession>A0A2P2NYT4</accession>
<feature type="region of interest" description="Disordered" evidence="1">
    <location>
        <begin position="28"/>
        <end position="72"/>
    </location>
</feature>
<proteinExistence type="predicted"/>
<dbReference type="Gene3D" id="1.20.1280.50">
    <property type="match status" value="1"/>
</dbReference>
<dbReference type="PANTHER" id="PTHR33736">
    <property type="entry name" value="F-BOX PROTEIN-RELATED"/>
    <property type="match status" value="1"/>
</dbReference>
<evidence type="ECO:0008006" key="4">
    <source>
        <dbReference type="Google" id="ProtNLM"/>
    </source>
</evidence>
<evidence type="ECO:0000256" key="1">
    <source>
        <dbReference type="SAM" id="MobiDB-lite"/>
    </source>
</evidence>
<dbReference type="PANTHER" id="PTHR33736:SF18">
    <property type="entry name" value="F-BOX DOMAIN-CONTAINING PROTEIN"/>
    <property type="match status" value="1"/>
</dbReference>
<name>A0A2P2NYT4_RHIMU</name>
<dbReference type="EMBL" id="GGEC01067140">
    <property type="protein sequence ID" value="MBX47624.1"/>
    <property type="molecule type" value="Transcribed_RNA"/>
</dbReference>
<feature type="transmembrane region" description="Helical" evidence="2">
    <location>
        <begin position="378"/>
        <end position="400"/>
    </location>
</feature>
<keyword evidence="2" id="KW-0472">Membrane</keyword>
<reference evidence="3" key="1">
    <citation type="submission" date="2018-02" db="EMBL/GenBank/DDBJ databases">
        <title>Rhizophora mucronata_Transcriptome.</title>
        <authorList>
            <person name="Meera S.P."/>
            <person name="Sreeshan A."/>
            <person name="Augustine A."/>
        </authorList>
    </citation>
    <scope>NUCLEOTIDE SEQUENCE</scope>
    <source>
        <tissue evidence="3">Leaf</tissue>
    </source>
</reference>
<dbReference type="SUPFAM" id="SSF81383">
    <property type="entry name" value="F-box domain"/>
    <property type="match status" value="1"/>
</dbReference>
<evidence type="ECO:0000256" key="2">
    <source>
        <dbReference type="SAM" id="Phobius"/>
    </source>
</evidence>
<organism evidence="3">
    <name type="scientific">Rhizophora mucronata</name>
    <name type="common">Asiatic mangrove</name>
    <dbReference type="NCBI Taxonomy" id="61149"/>
    <lineage>
        <taxon>Eukaryota</taxon>
        <taxon>Viridiplantae</taxon>
        <taxon>Streptophyta</taxon>
        <taxon>Embryophyta</taxon>
        <taxon>Tracheophyta</taxon>
        <taxon>Spermatophyta</taxon>
        <taxon>Magnoliopsida</taxon>
        <taxon>eudicotyledons</taxon>
        <taxon>Gunneridae</taxon>
        <taxon>Pentapetalae</taxon>
        <taxon>rosids</taxon>
        <taxon>fabids</taxon>
        <taxon>Malpighiales</taxon>
        <taxon>Rhizophoraceae</taxon>
        <taxon>Rhizophora</taxon>
    </lineage>
</organism>
<evidence type="ECO:0000313" key="3">
    <source>
        <dbReference type="EMBL" id="MBX47624.1"/>
    </source>
</evidence>
<sequence>MDSPGSLSSLSISYLLSHLDHKTYALLRTPLRKQNKNRERGRKTQKRSMVDLTSRPTKIPPSSTTGDQGAADGAISSVHPDILITHVLTRLDGPTLAAAACASPYLRALSADESLWREICTSVWPSINDSRVRRVISIFSSGHRSFFSDSFPLLYHDCNRVDDHHHPITDTTELISAVDVYYQGVPIFSKVVETQTVGGWFLSSPFGVELLEPKESVQTWVQQDSDDKDIWPKQLGENLTLSWILIDPKMKRAMNLSSQKPVSVERHWLTGEVEARFATIMAGDGKKGSRMEYTQCEIVMACVGKLGGKVHMQEVSVGMEDMEGRKLSGKDSLVILQAAMERGERRKGKGGKEGEKRFEKFVERKRVWKERKQSKERALDLFCQCAAITLFLAFLFFILLR</sequence>
<protein>
    <recommendedName>
        <fullName evidence="4">F-box domain-containing protein</fullName>
    </recommendedName>
</protein>